<evidence type="ECO:0000256" key="1">
    <source>
        <dbReference type="ARBA" id="ARBA00000815"/>
    </source>
</evidence>
<dbReference type="AlphaFoldDB" id="A0A6J2TX31"/>
<dbReference type="Proteomes" id="UP000504634">
    <property type="component" value="Unplaced"/>
</dbReference>
<dbReference type="InterPro" id="IPR036907">
    <property type="entry name" value="5'-Nucleotdase_C_sf"/>
</dbReference>
<dbReference type="InterPro" id="IPR006146">
    <property type="entry name" value="5'-Nucleotdase_CS"/>
</dbReference>
<evidence type="ECO:0000256" key="8">
    <source>
        <dbReference type="RuleBase" id="RU362119"/>
    </source>
</evidence>
<evidence type="ECO:0000259" key="10">
    <source>
        <dbReference type="Pfam" id="PF02872"/>
    </source>
</evidence>
<reference evidence="12" key="1">
    <citation type="submission" date="2025-08" db="UniProtKB">
        <authorList>
            <consortium name="RefSeq"/>
        </authorList>
    </citation>
    <scope>IDENTIFICATION</scope>
    <source>
        <strain evidence="12">11010-0011.00</strain>
        <tissue evidence="12">Whole body</tissue>
    </source>
</reference>
<keyword evidence="11" id="KW-1185">Reference proteome</keyword>
<dbReference type="FunFam" id="3.90.780.10:FF:000001">
    <property type="entry name" value="NT5E isoform 3"/>
    <property type="match status" value="1"/>
</dbReference>
<dbReference type="Gene3D" id="3.90.780.10">
    <property type="entry name" value="5'-Nucleotidase, C-terminal domain"/>
    <property type="match status" value="1"/>
</dbReference>
<keyword evidence="7 8" id="KW-0378">Hydrolase</keyword>
<dbReference type="GeneID" id="115628246"/>
<keyword evidence="4" id="KW-0479">Metal-binding</keyword>
<dbReference type="PROSITE" id="PS00786">
    <property type="entry name" value="5_NUCLEOTIDASE_2"/>
    <property type="match status" value="1"/>
</dbReference>
<evidence type="ECO:0000313" key="11">
    <source>
        <dbReference type="Proteomes" id="UP000504634"/>
    </source>
</evidence>
<evidence type="ECO:0000313" key="12">
    <source>
        <dbReference type="RefSeq" id="XP_030380125.1"/>
    </source>
</evidence>
<dbReference type="FunFam" id="3.60.21.10:FF:000020">
    <property type="entry name" value="NT5E isoform 4"/>
    <property type="match status" value="1"/>
</dbReference>
<dbReference type="SUPFAM" id="SSF55816">
    <property type="entry name" value="5'-nucleotidase (syn. UDP-sugar hydrolase), C-terminal domain"/>
    <property type="match status" value="1"/>
</dbReference>
<dbReference type="RefSeq" id="XP_030380125.1">
    <property type="nucleotide sequence ID" value="XM_030524265.1"/>
</dbReference>
<feature type="domain" description="Calcineurin-like phosphoesterase" evidence="9">
    <location>
        <begin position="35"/>
        <end position="256"/>
    </location>
</feature>
<dbReference type="InterPro" id="IPR006179">
    <property type="entry name" value="5_nucleotidase/apyrase"/>
</dbReference>
<evidence type="ECO:0000256" key="7">
    <source>
        <dbReference type="ARBA" id="ARBA00022801"/>
    </source>
</evidence>
<dbReference type="InterPro" id="IPR004843">
    <property type="entry name" value="Calcineurin-like_PHP"/>
</dbReference>
<feature type="signal peptide" evidence="8">
    <location>
        <begin position="1"/>
        <end position="20"/>
    </location>
</feature>
<dbReference type="SUPFAM" id="SSF56300">
    <property type="entry name" value="Metallo-dependent phosphatases"/>
    <property type="match status" value="1"/>
</dbReference>
<dbReference type="Pfam" id="PF00149">
    <property type="entry name" value="Metallophos"/>
    <property type="match status" value="1"/>
</dbReference>
<sequence length="601" mass="66257">MLYRWTFLISTLLLSASISANPISKRSTVATEFIILHNNDMHARFEQTNVNSGPCSTEEANTDKCYGGFARVAYEVRKYRAEAQNGGTPVFYLNAGDTYTGTPWFTVFKDNITTAFLNKLMPDAISLGNHEFDKNVEGLIPFLNNVEFPVLACNLNLTKVPELAATKHLVSSTLLETNGVKIGVVGYLTPDTKFLTYKNDVEYLDEIVAINAETAKLKEQGIKIIIALGHSGYKRDQEIAKNCLDVDIVIGGHSHSFLFGDQPVDETEDEGSNETSEVIRGPYPTVVQQGGKRVPVVQAYAYTKYLGKLHVQFDEDGNLIEFDGAPILLNASVTQEAELLQLLDVYRPTIEALDTDPVGYTKVKLVGGEYCRKFECNLGNLIADSMIFARVLENAGGDYWTDASIALIQGGGIRSGIDKNAEGSIVGTNILTVLPFENALHVTKISGKTLLNALEHSAAVRSQDSNGGFLQYSGVRVEYNYENPDGQRVLSAEVRCAQCEVPSYSILNETDYYNVIVTDFLLEGGDDFILTEEDNPGTILMEKNDQQALIQYLEQRHYVYPEVEGRITYQSPSPPSTDDAASVIASIGLLLISFLVTRIFM</sequence>
<feature type="domain" description="5'-Nucleotidase C-terminal" evidence="10">
    <location>
        <begin position="358"/>
        <end position="528"/>
    </location>
</feature>
<dbReference type="GO" id="GO:0008253">
    <property type="term" value="F:5'-nucleotidase activity"/>
    <property type="evidence" value="ECO:0007669"/>
    <property type="project" value="UniProtKB-EC"/>
</dbReference>
<accession>A0A6J2TX31</accession>
<dbReference type="Gene3D" id="3.60.21.10">
    <property type="match status" value="1"/>
</dbReference>
<evidence type="ECO:0000256" key="6">
    <source>
        <dbReference type="ARBA" id="ARBA00022741"/>
    </source>
</evidence>
<dbReference type="GO" id="GO:0005886">
    <property type="term" value="C:plasma membrane"/>
    <property type="evidence" value="ECO:0007669"/>
    <property type="project" value="TreeGrafter"/>
</dbReference>
<dbReference type="GO" id="GO:0000166">
    <property type="term" value="F:nucleotide binding"/>
    <property type="evidence" value="ECO:0007669"/>
    <property type="project" value="UniProtKB-KW"/>
</dbReference>
<evidence type="ECO:0000256" key="5">
    <source>
        <dbReference type="ARBA" id="ARBA00022729"/>
    </source>
</evidence>
<keyword evidence="6 8" id="KW-0547">Nucleotide-binding</keyword>
<protein>
    <recommendedName>
        <fullName evidence="3">5'-nucleotidase</fullName>
        <ecNumber evidence="3">3.1.3.5</ecNumber>
    </recommendedName>
</protein>
<feature type="chain" id="PRO_5027158907" description="5'-nucleotidase" evidence="8">
    <location>
        <begin position="21"/>
        <end position="601"/>
    </location>
</feature>
<dbReference type="PRINTS" id="PR01607">
    <property type="entry name" value="APYRASEFAMLY"/>
</dbReference>
<dbReference type="OrthoDB" id="7722975at2759"/>
<evidence type="ECO:0000259" key="9">
    <source>
        <dbReference type="Pfam" id="PF00149"/>
    </source>
</evidence>
<name>A0A6J2TX31_DROLE</name>
<proteinExistence type="inferred from homology"/>
<comment type="similarity">
    <text evidence="2 8">Belongs to the 5'-nucleotidase family.</text>
</comment>
<dbReference type="InterPro" id="IPR029052">
    <property type="entry name" value="Metallo-depent_PP-like"/>
</dbReference>
<dbReference type="PANTHER" id="PTHR11575">
    <property type="entry name" value="5'-NUCLEOTIDASE-RELATED"/>
    <property type="match status" value="1"/>
</dbReference>
<dbReference type="GO" id="GO:0006196">
    <property type="term" value="P:AMP catabolic process"/>
    <property type="evidence" value="ECO:0007669"/>
    <property type="project" value="TreeGrafter"/>
</dbReference>
<evidence type="ECO:0000256" key="4">
    <source>
        <dbReference type="ARBA" id="ARBA00022723"/>
    </source>
</evidence>
<keyword evidence="5 8" id="KW-0732">Signal</keyword>
<evidence type="ECO:0000256" key="2">
    <source>
        <dbReference type="ARBA" id="ARBA00006654"/>
    </source>
</evidence>
<dbReference type="EC" id="3.1.3.5" evidence="3"/>
<dbReference type="Pfam" id="PF02872">
    <property type="entry name" value="5_nucleotid_C"/>
    <property type="match status" value="1"/>
</dbReference>
<dbReference type="GO" id="GO:0046872">
    <property type="term" value="F:metal ion binding"/>
    <property type="evidence" value="ECO:0007669"/>
    <property type="project" value="UniProtKB-KW"/>
</dbReference>
<evidence type="ECO:0000256" key="3">
    <source>
        <dbReference type="ARBA" id="ARBA00012643"/>
    </source>
</evidence>
<dbReference type="PANTHER" id="PTHR11575:SF24">
    <property type="entry name" value="5'-NUCLEOTIDASE"/>
    <property type="match status" value="1"/>
</dbReference>
<dbReference type="CDD" id="cd07409">
    <property type="entry name" value="MPP_CD73_N"/>
    <property type="match status" value="1"/>
</dbReference>
<gene>
    <name evidence="12" type="primary">LOC115628246</name>
</gene>
<organism evidence="11 12">
    <name type="scientific">Drosophila lebanonensis</name>
    <name type="common">Fruit fly</name>
    <name type="synonym">Scaptodrosophila lebanonensis</name>
    <dbReference type="NCBI Taxonomy" id="7225"/>
    <lineage>
        <taxon>Eukaryota</taxon>
        <taxon>Metazoa</taxon>
        <taxon>Ecdysozoa</taxon>
        <taxon>Arthropoda</taxon>
        <taxon>Hexapoda</taxon>
        <taxon>Insecta</taxon>
        <taxon>Pterygota</taxon>
        <taxon>Neoptera</taxon>
        <taxon>Endopterygota</taxon>
        <taxon>Diptera</taxon>
        <taxon>Brachycera</taxon>
        <taxon>Muscomorpha</taxon>
        <taxon>Ephydroidea</taxon>
        <taxon>Drosophilidae</taxon>
        <taxon>Scaptodrosophila</taxon>
    </lineage>
</organism>
<dbReference type="InterPro" id="IPR008334">
    <property type="entry name" value="5'-Nucleotdase_C"/>
</dbReference>
<comment type="catalytic activity">
    <reaction evidence="1">
        <text>a ribonucleoside 5'-phosphate + H2O = a ribonucleoside + phosphate</text>
        <dbReference type="Rhea" id="RHEA:12484"/>
        <dbReference type="ChEBI" id="CHEBI:15377"/>
        <dbReference type="ChEBI" id="CHEBI:18254"/>
        <dbReference type="ChEBI" id="CHEBI:43474"/>
        <dbReference type="ChEBI" id="CHEBI:58043"/>
        <dbReference type="EC" id="3.1.3.5"/>
    </reaction>
</comment>